<dbReference type="Proteomes" id="UP000886501">
    <property type="component" value="Unassembled WGS sequence"/>
</dbReference>
<name>A0ACB6ZCR4_THEGA</name>
<accession>A0ACB6ZCR4</accession>
<evidence type="ECO:0000313" key="2">
    <source>
        <dbReference type="Proteomes" id="UP000886501"/>
    </source>
</evidence>
<reference evidence="1" key="1">
    <citation type="submission" date="2019-10" db="EMBL/GenBank/DDBJ databases">
        <authorList>
            <consortium name="DOE Joint Genome Institute"/>
            <person name="Kuo A."/>
            <person name="Miyauchi S."/>
            <person name="Kiss E."/>
            <person name="Drula E."/>
            <person name="Kohler A."/>
            <person name="Sanchez-Garcia M."/>
            <person name="Andreopoulos B."/>
            <person name="Barry K.W."/>
            <person name="Bonito G."/>
            <person name="Buee M."/>
            <person name="Carver A."/>
            <person name="Chen C."/>
            <person name="Cichocki N."/>
            <person name="Clum A."/>
            <person name="Culley D."/>
            <person name="Crous P.W."/>
            <person name="Fauchery L."/>
            <person name="Girlanda M."/>
            <person name="Hayes R."/>
            <person name="Keri Z."/>
            <person name="Labutti K."/>
            <person name="Lipzen A."/>
            <person name="Lombard V."/>
            <person name="Magnuson J."/>
            <person name="Maillard F."/>
            <person name="Morin E."/>
            <person name="Murat C."/>
            <person name="Nolan M."/>
            <person name="Ohm R."/>
            <person name="Pangilinan J."/>
            <person name="Pereira M."/>
            <person name="Perotto S."/>
            <person name="Peter M."/>
            <person name="Riley R."/>
            <person name="Sitrit Y."/>
            <person name="Stielow B."/>
            <person name="Szollosi G."/>
            <person name="Zifcakova L."/>
            <person name="Stursova M."/>
            <person name="Spatafora J.W."/>
            <person name="Tedersoo L."/>
            <person name="Vaario L.-M."/>
            <person name="Yamada A."/>
            <person name="Yan M."/>
            <person name="Wang P."/>
            <person name="Xu J."/>
            <person name="Bruns T."/>
            <person name="Baldrian P."/>
            <person name="Vilgalys R."/>
            <person name="Henrissat B."/>
            <person name="Grigoriev I.V."/>
            <person name="Hibbett D."/>
            <person name="Nagy L.G."/>
            <person name="Martin F.M."/>
        </authorList>
    </citation>
    <scope>NUCLEOTIDE SEQUENCE</scope>
    <source>
        <strain evidence="1">P2</strain>
    </source>
</reference>
<reference evidence="1" key="2">
    <citation type="journal article" date="2020" name="Nat. Commun.">
        <title>Large-scale genome sequencing of mycorrhizal fungi provides insights into the early evolution of symbiotic traits.</title>
        <authorList>
            <person name="Miyauchi S."/>
            <person name="Kiss E."/>
            <person name="Kuo A."/>
            <person name="Drula E."/>
            <person name="Kohler A."/>
            <person name="Sanchez-Garcia M."/>
            <person name="Morin E."/>
            <person name="Andreopoulos B."/>
            <person name="Barry K.W."/>
            <person name="Bonito G."/>
            <person name="Buee M."/>
            <person name="Carver A."/>
            <person name="Chen C."/>
            <person name="Cichocki N."/>
            <person name="Clum A."/>
            <person name="Culley D."/>
            <person name="Crous P.W."/>
            <person name="Fauchery L."/>
            <person name="Girlanda M."/>
            <person name="Hayes R.D."/>
            <person name="Keri Z."/>
            <person name="LaButti K."/>
            <person name="Lipzen A."/>
            <person name="Lombard V."/>
            <person name="Magnuson J."/>
            <person name="Maillard F."/>
            <person name="Murat C."/>
            <person name="Nolan M."/>
            <person name="Ohm R.A."/>
            <person name="Pangilinan J."/>
            <person name="Pereira M.F."/>
            <person name="Perotto S."/>
            <person name="Peter M."/>
            <person name="Pfister S."/>
            <person name="Riley R."/>
            <person name="Sitrit Y."/>
            <person name="Stielow J.B."/>
            <person name="Szollosi G."/>
            <person name="Zifcakova L."/>
            <person name="Stursova M."/>
            <person name="Spatafora J.W."/>
            <person name="Tedersoo L."/>
            <person name="Vaario L.M."/>
            <person name="Yamada A."/>
            <person name="Yan M."/>
            <person name="Wang P."/>
            <person name="Xu J."/>
            <person name="Bruns T."/>
            <person name="Baldrian P."/>
            <person name="Vilgalys R."/>
            <person name="Dunand C."/>
            <person name="Henrissat B."/>
            <person name="Grigoriev I.V."/>
            <person name="Hibbett D."/>
            <person name="Nagy L.G."/>
            <person name="Martin F.M."/>
        </authorList>
    </citation>
    <scope>NUCLEOTIDE SEQUENCE</scope>
    <source>
        <strain evidence="1">P2</strain>
    </source>
</reference>
<evidence type="ECO:0000313" key="1">
    <source>
        <dbReference type="EMBL" id="KAF9647359.1"/>
    </source>
</evidence>
<dbReference type="EMBL" id="MU118035">
    <property type="protein sequence ID" value="KAF9647359.1"/>
    <property type="molecule type" value="Genomic_DNA"/>
</dbReference>
<organism evidence="1 2">
    <name type="scientific">Thelephora ganbajun</name>
    <name type="common">Ganba fungus</name>
    <dbReference type="NCBI Taxonomy" id="370292"/>
    <lineage>
        <taxon>Eukaryota</taxon>
        <taxon>Fungi</taxon>
        <taxon>Dikarya</taxon>
        <taxon>Basidiomycota</taxon>
        <taxon>Agaricomycotina</taxon>
        <taxon>Agaricomycetes</taxon>
        <taxon>Thelephorales</taxon>
        <taxon>Thelephoraceae</taxon>
        <taxon>Thelephora</taxon>
    </lineage>
</organism>
<proteinExistence type="predicted"/>
<sequence length="264" mass="29581">MSCSLPQEILDLIIDHLRDEPRTLKNCCIVSKAWVQRAQKHFFAQINFHFPSSSISRWRDAFPDPTNSPAHHARTLSIRHPERFVVADTDMLRTFCGVVCLKMLAGPPLNPAVSLVPFHGFSPVIRSLDLTCISLQDSAVFDLICSFPLLEDLTLAPRARQPRDGVWNAPLTSPKLTGSLCLNMEEGIQFVTRRLLDLPNGLHFTRIMVPLVYQEDVRPATDLVLRCSSTLEFLTVASRLTASNGSSQHSTLQKSKTYDGSRWG</sequence>
<keyword evidence="2" id="KW-1185">Reference proteome</keyword>
<comment type="caution">
    <text evidence="1">The sequence shown here is derived from an EMBL/GenBank/DDBJ whole genome shotgun (WGS) entry which is preliminary data.</text>
</comment>
<gene>
    <name evidence="1" type="ORF">BDM02DRAFT_2704204</name>
</gene>
<protein>
    <submittedName>
        <fullName evidence="1">Uncharacterized protein</fullName>
    </submittedName>
</protein>